<name>A0A8S5V777_9CAUD</name>
<dbReference type="InterPro" id="IPR008840">
    <property type="entry name" value="Sipho_Gp157"/>
</dbReference>
<dbReference type="Pfam" id="PF05565">
    <property type="entry name" value="Sipho_Gp157"/>
    <property type="match status" value="1"/>
</dbReference>
<accession>A0A8S5V777</accession>
<dbReference type="EMBL" id="BK016212">
    <property type="protein sequence ID" value="DAG02572.1"/>
    <property type="molecule type" value="Genomic_DNA"/>
</dbReference>
<organism evidence="1">
    <name type="scientific">CrAss-like virus sp. ctUXy6</name>
    <dbReference type="NCBI Taxonomy" id="2825835"/>
    <lineage>
        <taxon>Viruses</taxon>
        <taxon>Duplodnaviria</taxon>
        <taxon>Heunggongvirae</taxon>
        <taxon>Uroviricota</taxon>
        <taxon>Caudoviricetes</taxon>
        <taxon>Crassvirales</taxon>
    </lineage>
</organism>
<protein>
    <submittedName>
        <fullName evidence="1">Resistance protein</fullName>
    </submittedName>
</protein>
<evidence type="ECO:0000313" key="1">
    <source>
        <dbReference type="EMBL" id="DAG02572.1"/>
    </source>
</evidence>
<sequence>MYIQLMVDLKDMIGFSSPKVKAEEAPKAEPAKVEETPRRQSLFAISAELEDIFFEIEEAGGEVTEEILAKLAITEENLKQKLDGYRKYYTSLSLDAEACKKEETRIAMIRKTKENQAKRLKDSMYEAVAAYGETGKNGNKVVNLVDSKLYTKKSEVLLMDEELLLTFKDMVFDQFRELYNNDMLDADSPNVDSLDPQGFIDVINAKFKAERPERAERMMEEHGQLFTIDDLMNLNVKFETSIGAYSLLSKAHFSLINAFFNEEHISNVVPDINKTTLKNILKTGGVSNFAELGYSESLIIK</sequence>
<reference evidence="1" key="1">
    <citation type="journal article" date="2021" name="Proc. Natl. Acad. Sci. U.S.A.">
        <title>A Catalog of Tens of Thousands of Viruses from Human Metagenomes Reveals Hidden Associations with Chronic Diseases.</title>
        <authorList>
            <person name="Tisza M.J."/>
            <person name="Buck C.B."/>
        </authorList>
    </citation>
    <scope>NUCLEOTIDE SEQUENCE</scope>
    <source>
        <strain evidence="1">CtUXy6</strain>
    </source>
</reference>
<proteinExistence type="predicted"/>